<evidence type="ECO:0000313" key="1">
    <source>
        <dbReference type="EMBL" id="KJF40104.1"/>
    </source>
</evidence>
<dbReference type="EMBL" id="JXXK01000009">
    <property type="protein sequence ID" value="KJF40104.1"/>
    <property type="molecule type" value="Genomic_DNA"/>
</dbReference>
<gene>
    <name evidence="1" type="ORF">TQ39_07965</name>
</gene>
<dbReference type="AlphaFoldDB" id="A0A0D8J021"/>
<name>A0A0D8J021_9FIRM</name>
<reference evidence="1" key="1">
    <citation type="submission" date="2015-02" db="EMBL/GenBank/DDBJ databases">
        <title>A novel member of the family Ruminococcaceae isolated from human feces.</title>
        <authorList>
            <person name="Shkoporov A.N."/>
            <person name="Chaplin A.V."/>
            <person name="Motuzova O.V."/>
            <person name="Kafarskaia L.I."/>
            <person name="Khokhlova E.V."/>
            <person name="Efimov B.A."/>
        </authorList>
    </citation>
    <scope>NUCLEOTIDE SEQUENCE [LARGE SCALE GENOMIC DNA]</scope>
    <source>
        <strain evidence="1">585-1</strain>
    </source>
</reference>
<accession>A0A0D8J021</accession>
<proteinExistence type="predicted"/>
<protein>
    <submittedName>
        <fullName evidence="1">Uncharacterized protein</fullName>
    </submittedName>
</protein>
<comment type="caution">
    <text evidence="1">The sequence shown here is derived from an EMBL/GenBank/DDBJ whole genome shotgun (WGS) entry which is preliminary data.</text>
</comment>
<feature type="non-terminal residue" evidence="1">
    <location>
        <position position="1"/>
    </location>
</feature>
<keyword evidence="2" id="KW-1185">Reference proteome</keyword>
<organism evidence="1 2">
    <name type="scientific">Ruthenibacterium lactatiformans</name>
    <dbReference type="NCBI Taxonomy" id="1550024"/>
    <lineage>
        <taxon>Bacteria</taxon>
        <taxon>Bacillati</taxon>
        <taxon>Bacillota</taxon>
        <taxon>Clostridia</taxon>
        <taxon>Eubacteriales</taxon>
        <taxon>Oscillospiraceae</taxon>
        <taxon>Ruthenibacterium</taxon>
    </lineage>
</organism>
<evidence type="ECO:0000313" key="2">
    <source>
        <dbReference type="Proteomes" id="UP000032483"/>
    </source>
</evidence>
<sequence>PNKWGAVQFCCAAFWLVEKAALSRQAACGQDLWPRSLRTAVFGGRFALHASALALRDVAGLF</sequence>
<dbReference type="Proteomes" id="UP000032483">
    <property type="component" value="Unassembled WGS sequence"/>
</dbReference>